<sequence>MTVYINEILLEAAGLTDFPELYTYIKERGLKPVEEQPQLVPIGEQTLQDQVKQNAAIINDEQNEFIPPQIENIQPKVDIQDGLELAEGCTWLVNQSMQQLSVSKKKVTYNFSLKTTKYFHGNTFENWPEQVKPRLENKIVIIIGSDSIQKNNIFEYIDQNGPYVSLEGDEDIQSDITIILSSTYNTEYTPIKQALHDSNNDNQLDIQDTLNEIAKGGEYKTQSWVNDTVKPANKATSKIDEEIVQHQSKIGRAPLFTDYTITDFMDQVQFADYFRNGQIEIINE</sequence>
<feature type="non-terminal residue" evidence="1">
    <location>
        <position position="284"/>
    </location>
</feature>
<evidence type="ECO:0000313" key="2">
    <source>
        <dbReference type="Proteomes" id="UP000324800"/>
    </source>
</evidence>
<name>A0A5J4TRE6_9EUKA</name>
<protein>
    <submittedName>
        <fullName evidence="1">Uncharacterized protein</fullName>
    </submittedName>
</protein>
<dbReference type="EMBL" id="SNRW01027675">
    <property type="protein sequence ID" value="KAA6359935.1"/>
    <property type="molecule type" value="Genomic_DNA"/>
</dbReference>
<reference evidence="1 2" key="1">
    <citation type="submission" date="2019-03" db="EMBL/GenBank/DDBJ databases">
        <title>Single cell metagenomics reveals metabolic interactions within the superorganism composed of flagellate Streblomastix strix and complex community of Bacteroidetes bacteria on its surface.</title>
        <authorList>
            <person name="Treitli S.C."/>
            <person name="Kolisko M."/>
            <person name="Husnik F."/>
            <person name="Keeling P."/>
            <person name="Hampl V."/>
        </authorList>
    </citation>
    <scope>NUCLEOTIDE SEQUENCE [LARGE SCALE GENOMIC DNA]</scope>
    <source>
        <strain evidence="1">ST1C</strain>
    </source>
</reference>
<dbReference type="AlphaFoldDB" id="A0A5J4TRE6"/>
<dbReference type="Proteomes" id="UP000324800">
    <property type="component" value="Unassembled WGS sequence"/>
</dbReference>
<accession>A0A5J4TRE6</accession>
<evidence type="ECO:0000313" key="1">
    <source>
        <dbReference type="EMBL" id="KAA6359935.1"/>
    </source>
</evidence>
<organism evidence="1 2">
    <name type="scientific">Streblomastix strix</name>
    <dbReference type="NCBI Taxonomy" id="222440"/>
    <lineage>
        <taxon>Eukaryota</taxon>
        <taxon>Metamonada</taxon>
        <taxon>Preaxostyla</taxon>
        <taxon>Oxymonadida</taxon>
        <taxon>Streblomastigidae</taxon>
        <taxon>Streblomastix</taxon>
    </lineage>
</organism>
<comment type="caution">
    <text evidence="1">The sequence shown here is derived from an EMBL/GenBank/DDBJ whole genome shotgun (WGS) entry which is preliminary data.</text>
</comment>
<gene>
    <name evidence="1" type="ORF">EZS28_044538</name>
</gene>
<proteinExistence type="predicted"/>